<dbReference type="AlphaFoldDB" id="A0A6J8CRW3"/>
<evidence type="ECO:0008006" key="3">
    <source>
        <dbReference type="Google" id="ProtNLM"/>
    </source>
</evidence>
<name>A0A6J8CRW3_MYTCO</name>
<evidence type="ECO:0000313" key="1">
    <source>
        <dbReference type="EMBL" id="CAC5397864.1"/>
    </source>
</evidence>
<dbReference type="OrthoDB" id="6219776at2759"/>
<sequence length="254" mass="29485">MFSFQETTTDLVNDYIIDKRLNLELLFSLTVRQHYNISLQTVIIFKKGQCLVIKREAVGHSMKKQKMKEKKVIENYNGRVLGLASGVTIYEGNWPCNQGVLLMQFVNKECAERWLNSDRKFRDKEWPLPSSSLEIIIAPLKYKPPKSHLTFQLIELSDFMDAQFQDRYVDKVTPILDSFHVKHGVVATYDIDGFRNGWFKRGSYCVLNAFDSPANVDALYYSDQYGSLKEYRQSACRTENIVFTLDPDLKPPKE</sequence>
<dbReference type="Proteomes" id="UP000507470">
    <property type="component" value="Unassembled WGS sequence"/>
</dbReference>
<dbReference type="Gene3D" id="3.30.70.100">
    <property type="match status" value="1"/>
</dbReference>
<protein>
    <recommendedName>
        <fullName evidence="3">DUF1330 domain-containing protein</fullName>
    </recommendedName>
</protein>
<accession>A0A6J8CRW3</accession>
<evidence type="ECO:0000313" key="2">
    <source>
        <dbReference type="Proteomes" id="UP000507470"/>
    </source>
</evidence>
<proteinExistence type="predicted"/>
<dbReference type="EMBL" id="CACVKT020005775">
    <property type="protein sequence ID" value="CAC5397864.1"/>
    <property type="molecule type" value="Genomic_DNA"/>
</dbReference>
<gene>
    <name evidence="1" type="ORF">MCOR_32274</name>
</gene>
<reference evidence="1 2" key="1">
    <citation type="submission" date="2020-06" db="EMBL/GenBank/DDBJ databases">
        <authorList>
            <person name="Li R."/>
            <person name="Bekaert M."/>
        </authorList>
    </citation>
    <scope>NUCLEOTIDE SEQUENCE [LARGE SCALE GENOMIC DNA]</scope>
    <source>
        <strain evidence="2">wild</strain>
    </source>
</reference>
<organism evidence="1 2">
    <name type="scientific">Mytilus coruscus</name>
    <name type="common">Sea mussel</name>
    <dbReference type="NCBI Taxonomy" id="42192"/>
    <lineage>
        <taxon>Eukaryota</taxon>
        <taxon>Metazoa</taxon>
        <taxon>Spiralia</taxon>
        <taxon>Lophotrochozoa</taxon>
        <taxon>Mollusca</taxon>
        <taxon>Bivalvia</taxon>
        <taxon>Autobranchia</taxon>
        <taxon>Pteriomorphia</taxon>
        <taxon>Mytilida</taxon>
        <taxon>Mytiloidea</taxon>
        <taxon>Mytilidae</taxon>
        <taxon>Mytilinae</taxon>
        <taxon>Mytilus</taxon>
    </lineage>
</organism>
<keyword evidence="2" id="KW-1185">Reference proteome</keyword>